<protein>
    <submittedName>
        <fullName evidence="1">Uncharacterized protein</fullName>
    </submittedName>
</protein>
<accession>W2Y0X5</accession>
<name>W2Y0X5_PHYNI</name>
<comment type="caution">
    <text evidence="1">The sequence shown here is derived from an EMBL/GenBank/DDBJ whole genome shotgun (WGS) entry which is preliminary data.</text>
</comment>
<dbReference type="AlphaFoldDB" id="W2Y0X5"/>
<dbReference type="Proteomes" id="UP000018948">
    <property type="component" value="Unassembled WGS sequence"/>
</dbReference>
<feature type="non-terminal residue" evidence="1">
    <location>
        <position position="70"/>
    </location>
</feature>
<proteinExistence type="predicted"/>
<dbReference type="EMBL" id="ANIY01004741">
    <property type="protein sequence ID" value="ETP28392.1"/>
    <property type="molecule type" value="Genomic_DNA"/>
</dbReference>
<evidence type="ECO:0000313" key="1">
    <source>
        <dbReference type="EMBL" id="ETP28392.1"/>
    </source>
</evidence>
<reference evidence="1 2" key="1">
    <citation type="submission" date="2013-11" db="EMBL/GenBank/DDBJ databases">
        <title>The Genome Sequence of Phytophthora parasitica P10297.</title>
        <authorList>
            <consortium name="The Broad Institute Genomics Platform"/>
            <person name="Russ C."/>
            <person name="Tyler B."/>
            <person name="Panabieres F."/>
            <person name="Shan W."/>
            <person name="Tripathy S."/>
            <person name="Grunwald N."/>
            <person name="Machado M."/>
            <person name="Johnson C.S."/>
            <person name="Walker B."/>
            <person name="Young S.K."/>
            <person name="Zeng Q."/>
            <person name="Gargeya S."/>
            <person name="Fitzgerald M."/>
            <person name="Haas B."/>
            <person name="Abouelleil A."/>
            <person name="Allen A.W."/>
            <person name="Alvarado L."/>
            <person name="Arachchi H.M."/>
            <person name="Berlin A.M."/>
            <person name="Chapman S.B."/>
            <person name="Gainer-Dewar J."/>
            <person name="Goldberg J."/>
            <person name="Griggs A."/>
            <person name="Gujja S."/>
            <person name="Hansen M."/>
            <person name="Howarth C."/>
            <person name="Imamovic A."/>
            <person name="Ireland A."/>
            <person name="Larimer J."/>
            <person name="McCowan C."/>
            <person name="Murphy C."/>
            <person name="Pearson M."/>
            <person name="Poon T.W."/>
            <person name="Priest M."/>
            <person name="Roberts A."/>
            <person name="Saif S."/>
            <person name="Shea T."/>
            <person name="Sisk P."/>
            <person name="Sykes S."/>
            <person name="Wortman J."/>
            <person name="Nusbaum C."/>
            <person name="Birren B."/>
        </authorList>
    </citation>
    <scope>NUCLEOTIDE SEQUENCE [LARGE SCALE GENOMIC DNA]</scope>
    <source>
        <strain evidence="1 2">P10297</strain>
    </source>
</reference>
<sequence length="70" mass="7872">MLQKLDLSPLPIRANTVNDDAGVKKMHEIGDMQRRVLDEKTKTALENKIPVVIEDAATIMDRTLGVTFHE</sequence>
<gene>
    <name evidence="1" type="ORF">F442_22314</name>
</gene>
<evidence type="ECO:0000313" key="2">
    <source>
        <dbReference type="Proteomes" id="UP000018948"/>
    </source>
</evidence>
<organism evidence="1 2">
    <name type="scientific">Phytophthora nicotianae P10297</name>
    <dbReference type="NCBI Taxonomy" id="1317064"/>
    <lineage>
        <taxon>Eukaryota</taxon>
        <taxon>Sar</taxon>
        <taxon>Stramenopiles</taxon>
        <taxon>Oomycota</taxon>
        <taxon>Peronosporomycetes</taxon>
        <taxon>Peronosporales</taxon>
        <taxon>Peronosporaceae</taxon>
        <taxon>Phytophthora</taxon>
    </lineage>
</organism>